<proteinExistence type="inferred from homology"/>
<dbReference type="PRINTS" id="PR00081">
    <property type="entry name" value="GDHRDH"/>
</dbReference>
<dbReference type="Gene3D" id="3.40.50.720">
    <property type="entry name" value="NAD(P)-binding Rossmann-like Domain"/>
    <property type="match status" value="1"/>
</dbReference>
<dbReference type="InterPro" id="IPR020904">
    <property type="entry name" value="Sc_DH/Rdtase_CS"/>
</dbReference>
<evidence type="ECO:0000259" key="3">
    <source>
        <dbReference type="SMART" id="SM00822"/>
    </source>
</evidence>
<dbReference type="SUPFAM" id="SSF51735">
    <property type="entry name" value="NAD(P)-binding Rossmann-fold domains"/>
    <property type="match status" value="1"/>
</dbReference>
<evidence type="ECO:0000313" key="4">
    <source>
        <dbReference type="EMBL" id="BBH17551.1"/>
    </source>
</evidence>
<reference evidence="4 5" key="1">
    <citation type="submission" date="2018-11" db="EMBL/GenBank/DDBJ databases">
        <title>Complete genome sequence of Nocardioides baekrokdamisoli strain KCTC 39748.</title>
        <authorList>
            <person name="Kang S.W."/>
            <person name="Lee K.C."/>
            <person name="Kim K.K."/>
            <person name="Kim J.S."/>
            <person name="Kim D.S."/>
            <person name="Ko S.H."/>
            <person name="Yang S.H."/>
            <person name="Shin Y.K."/>
            <person name="Lee J.S."/>
        </authorList>
    </citation>
    <scope>NUCLEOTIDE SEQUENCE [LARGE SCALE GENOMIC DNA]</scope>
    <source>
        <strain evidence="4 5">KCTC 39748</strain>
    </source>
</reference>
<sequence length="254" mass="26422">MTTAEGARSSGADNFEGRRALVTGAGSGIGLSIVTKLLERGADVVAFDLDPSAVPAEVTKVAVDLSDVTAVREAVASLNPDEPIDTLFNNAGIGSTKNLVDCSVEEWDRVFDVNVRATFLMCQLLLPSMLERQHGVIVNTASVAGMIGLTDRAAYCASKGAVIALTKQIAVQWAGHGIRCNSVCPGTVDSPWVGRLMAEAEDPEARRAQLVGRQPLGRLGKPEEIASAAIYLASDAAAFITGTDLVIDGGITAA</sequence>
<dbReference type="Proteomes" id="UP000271573">
    <property type="component" value="Chromosome"/>
</dbReference>
<dbReference type="PANTHER" id="PTHR43477:SF1">
    <property type="entry name" value="DIHYDROANTICAPSIN 7-DEHYDROGENASE"/>
    <property type="match status" value="1"/>
</dbReference>
<dbReference type="EMBL" id="AP019307">
    <property type="protein sequence ID" value="BBH17551.1"/>
    <property type="molecule type" value="Genomic_DNA"/>
</dbReference>
<gene>
    <name evidence="4" type="ORF">Back2_18380</name>
</gene>
<dbReference type="CDD" id="cd05233">
    <property type="entry name" value="SDR_c"/>
    <property type="match status" value="1"/>
</dbReference>
<dbReference type="KEGG" id="nbe:Back2_18380"/>
<dbReference type="OrthoDB" id="5290708at2"/>
<keyword evidence="2" id="KW-0560">Oxidoreductase</keyword>
<keyword evidence="5" id="KW-1185">Reference proteome</keyword>
<feature type="domain" description="Ketoreductase" evidence="3">
    <location>
        <begin position="18"/>
        <end position="191"/>
    </location>
</feature>
<dbReference type="AlphaFoldDB" id="A0A3G9IV60"/>
<dbReference type="SMART" id="SM00822">
    <property type="entry name" value="PKS_KR"/>
    <property type="match status" value="1"/>
</dbReference>
<dbReference type="InterPro" id="IPR051122">
    <property type="entry name" value="SDR_DHRS6-like"/>
</dbReference>
<dbReference type="GO" id="GO:0016491">
    <property type="term" value="F:oxidoreductase activity"/>
    <property type="evidence" value="ECO:0007669"/>
    <property type="project" value="UniProtKB-KW"/>
</dbReference>
<dbReference type="InterPro" id="IPR036291">
    <property type="entry name" value="NAD(P)-bd_dom_sf"/>
</dbReference>
<evidence type="ECO:0000313" key="5">
    <source>
        <dbReference type="Proteomes" id="UP000271573"/>
    </source>
</evidence>
<name>A0A3G9IV60_9ACTN</name>
<protein>
    <submittedName>
        <fullName evidence="4">Short-chain dehydrogenase</fullName>
    </submittedName>
</protein>
<dbReference type="PRINTS" id="PR00080">
    <property type="entry name" value="SDRFAMILY"/>
</dbReference>
<dbReference type="PANTHER" id="PTHR43477">
    <property type="entry name" value="DIHYDROANTICAPSIN 7-DEHYDROGENASE"/>
    <property type="match status" value="1"/>
</dbReference>
<comment type="similarity">
    <text evidence="1">Belongs to the short-chain dehydrogenases/reductases (SDR) family.</text>
</comment>
<dbReference type="NCBIfam" id="NF005559">
    <property type="entry name" value="PRK07231.1"/>
    <property type="match status" value="1"/>
</dbReference>
<accession>A0A3G9IV60</accession>
<dbReference type="RefSeq" id="WP_125568796.1">
    <property type="nucleotide sequence ID" value="NZ_AP019307.1"/>
</dbReference>
<evidence type="ECO:0000256" key="1">
    <source>
        <dbReference type="ARBA" id="ARBA00006484"/>
    </source>
</evidence>
<organism evidence="4 5">
    <name type="scientific">Nocardioides baekrokdamisoli</name>
    <dbReference type="NCBI Taxonomy" id="1804624"/>
    <lineage>
        <taxon>Bacteria</taxon>
        <taxon>Bacillati</taxon>
        <taxon>Actinomycetota</taxon>
        <taxon>Actinomycetes</taxon>
        <taxon>Propionibacteriales</taxon>
        <taxon>Nocardioidaceae</taxon>
        <taxon>Nocardioides</taxon>
    </lineage>
</organism>
<dbReference type="InterPro" id="IPR002347">
    <property type="entry name" value="SDR_fam"/>
</dbReference>
<dbReference type="InterPro" id="IPR057326">
    <property type="entry name" value="KR_dom"/>
</dbReference>
<dbReference type="FunFam" id="3.40.50.720:FF:000084">
    <property type="entry name" value="Short-chain dehydrogenase reductase"/>
    <property type="match status" value="1"/>
</dbReference>
<dbReference type="Pfam" id="PF13561">
    <property type="entry name" value="adh_short_C2"/>
    <property type="match status" value="1"/>
</dbReference>
<dbReference type="PROSITE" id="PS00061">
    <property type="entry name" value="ADH_SHORT"/>
    <property type="match status" value="1"/>
</dbReference>
<evidence type="ECO:0000256" key="2">
    <source>
        <dbReference type="ARBA" id="ARBA00023002"/>
    </source>
</evidence>